<feature type="signal peptide" evidence="7">
    <location>
        <begin position="1"/>
        <end position="30"/>
    </location>
</feature>
<comment type="caution">
    <text evidence="9">The sequence shown here is derived from an EMBL/GenBank/DDBJ whole genome shotgun (WGS) entry which is preliminary data.</text>
</comment>
<evidence type="ECO:0000256" key="1">
    <source>
        <dbReference type="ARBA" id="ARBA00007277"/>
    </source>
</evidence>
<dbReference type="PROSITE" id="PS51704">
    <property type="entry name" value="GP_PDE"/>
    <property type="match status" value="1"/>
</dbReference>
<dbReference type="CDD" id="cd08602">
    <property type="entry name" value="GDPD_ScGlpQ1_like"/>
    <property type="match status" value="1"/>
</dbReference>
<comment type="catalytic activity">
    <reaction evidence="6">
        <text>a sn-glycero-3-phosphodiester + H2O = an alcohol + sn-glycerol 3-phosphate + H(+)</text>
        <dbReference type="Rhea" id="RHEA:12969"/>
        <dbReference type="ChEBI" id="CHEBI:15377"/>
        <dbReference type="ChEBI" id="CHEBI:15378"/>
        <dbReference type="ChEBI" id="CHEBI:30879"/>
        <dbReference type="ChEBI" id="CHEBI:57597"/>
        <dbReference type="ChEBI" id="CHEBI:83408"/>
        <dbReference type="EC" id="3.1.4.46"/>
    </reaction>
</comment>
<protein>
    <recommendedName>
        <fullName evidence="2">glycerophosphodiester phosphodiesterase</fullName>
        <ecNumber evidence="2">3.1.4.46</ecNumber>
    </recommendedName>
</protein>
<dbReference type="Gene3D" id="3.20.20.190">
    <property type="entry name" value="Phosphatidylinositol (PI) phosphodiesterase"/>
    <property type="match status" value="1"/>
</dbReference>
<dbReference type="GO" id="GO:0006629">
    <property type="term" value="P:lipid metabolic process"/>
    <property type="evidence" value="ECO:0007669"/>
    <property type="project" value="InterPro"/>
</dbReference>
<organism evidence="9 10">
    <name type="scientific">Pseudonocardia endophytica</name>
    <dbReference type="NCBI Taxonomy" id="401976"/>
    <lineage>
        <taxon>Bacteria</taxon>
        <taxon>Bacillati</taxon>
        <taxon>Actinomycetota</taxon>
        <taxon>Actinomycetes</taxon>
        <taxon>Pseudonocardiales</taxon>
        <taxon>Pseudonocardiaceae</taxon>
        <taxon>Pseudonocardia</taxon>
    </lineage>
</organism>
<evidence type="ECO:0000313" key="9">
    <source>
        <dbReference type="EMBL" id="TCK27094.1"/>
    </source>
</evidence>
<dbReference type="Proteomes" id="UP000295560">
    <property type="component" value="Unassembled WGS sequence"/>
</dbReference>
<dbReference type="GO" id="GO:0006071">
    <property type="term" value="P:glycerol metabolic process"/>
    <property type="evidence" value="ECO:0007669"/>
    <property type="project" value="UniProtKB-KW"/>
</dbReference>
<keyword evidence="3 7" id="KW-0732">Signal</keyword>
<dbReference type="InterPro" id="IPR017946">
    <property type="entry name" value="PLC-like_Pdiesterase_TIM-brl"/>
</dbReference>
<evidence type="ECO:0000259" key="8">
    <source>
        <dbReference type="PROSITE" id="PS51704"/>
    </source>
</evidence>
<evidence type="ECO:0000256" key="2">
    <source>
        <dbReference type="ARBA" id="ARBA00012247"/>
    </source>
</evidence>
<comment type="similarity">
    <text evidence="1">Belongs to the glycerophosphoryl diester phosphodiesterase family.</text>
</comment>
<dbReference type="RefSeq" id="WP_424511222.1">
    <property type="nucleotide sequence ID" value="NZ_SMFZ01000001.1"/>
</dbReference>
<evidence type="ECO:0000313" key="10">
    <source>
        <dbReference type="Proteomes" id="UP000295560"/>
    </source>
</evidence>
<dbReference type="EMBL" id="SMFZ01000001">
    <property type="protein sequence ID" value="TCK27094.1"/>
    <property type="molecule type" value="Genomic_DNA"/>
</dbReference>
<dbReference type="EC" id="3.1.4.46" evidence="2"/>
<dbReference type="InterPro" id="IPR030395">
    <property type="entry name" value="GP_PDE_dom"/>
</dbReference>
<name>A0A4R1HWH0_PSEEN</name>
<evidence type="ECO:0000256" key="5">
    <source>
        <dbReference type="ARBA" id="ARBA00022801"/>
    </source>
</evidence>
<gene>
    <name evidence="9" type="ORF">EV378_2950</name>
</gene>
<evidence type="ECO:0000256" key="3">
    <source>
        <dbReference type="ARBA" id="ARBA00022729"/>
    </source>
</evidence>
<sequence>MTLSSLRIGRRSLLTATGSAAVLGTLAAGAAVSHGVRPVADSAPDRPLVVGHRGASGYRPEHTLASYELAARMGADYMETDLVSTKDGELVCRHEPEIGGTTDVAKHPEFASRRTAKTIDGTRYEGWFTDDFTLAELRTLRAVERIPQTRPHNRIYDGRFPIPTFGELIELKARLSEELGRDIGIYPEIKHSTWFTGRGLAMEQKVVDALDAARLNRPGATVFVQSFETGNLRALRSSLKVPLVQLTDATGAPADLVAAGDERTWADLTTAAGLKEIATYADAVGPNKDQVIARNPDGSLGAVTPLVANAHAAGLLVHPYTFRNENEFLPTNLRSPGTPADYGDIFAEYTAFLDAGVDGVFSDNADTALLAVTAR</sequence>
<dbReference type="PANTHER" id="PTHR43620:SF7">
    <property type="entry name" value="GLYCEROPHOSPHODIESTER PHOSPHODIESTERASE GDPD5-RELATED"/>
    <property type="match status" value="1"/>
</dbReference>
<dbReference type="PROSITE" id="PS51318">
    <property type="entry name" value="TAT"/>
    <property type="match status" value="1"/>
</dbReference>
<feature type="chain" id="PRO_5020927400" description="glycerophosphodiester phosphodiesterase" evidence="7">
    <location>
        <begin position="31"/>
        <end position="375"/>
    </location>
</feature>
<accession>A0A4R1HWH0</accession>
<dbReference type="GO" id="GO:0008889">
    <property type="term" value="F:glycerophosphodiester phosphodiesterase activity"/>
    <property type="evidence" value="ECO:0007669"/>
    <property type="project" value="UniProtKB-EC"/>
</dbReference>
<dbReference type="Pfam" id="PF03009">
    <property type="entry name" value="GDPD"/>
    <property type="match status" value="1"/>
</dbReference>
<dbReference type="SUPFAM" id="SSF51695">
    <property type="entry name" value="PLC-like phosphodiesterases"/>
    <property type="match status" value="1"/>
</dbReference>
<dbReference type="InterPro" id="IPR006311">
    <property type="entry name" value="TAT_signal"/>
</dbReference>
<proteinExistence type="inferred from homology"/>
<dbReference type="AlphaFoldDB" id="A0A4R1HWH0"/>
<evidence type="ECO:0000256" key="7">
    <source>
        <dbReference type="SAM" id="SignalP"/>
    </source>
</evidence>
<keyword evidence="5" id="KW-0378">Hydrolase</keyword>
<evidence type="ECO:0000256" key="6">
    <source>
        <dbReference type="ARBA" id="ARBA00047512"/>
    </source>
</evidence>
<evidence type="ECO:0000256" key="4">
    <source>
        <dbReference type="ARBA" id="ARBA00022798"/>
    </source>
</evidence>
<keyword evidence="4" id="KW-0319">Glycerol metabolism</keyword>
<reference evidence="9 10" key="1">
    <citation type="submission" date="2019-03" db="EMBL/GenBank/DDBJ databases">
        <title>Sequencing the genomes of 1000 actinobacteria strains.</title>
        <authorList>
            <person name="Klenk H.-P."/>
        </authorList>
    </citation>
    <scope>NUCLEOTIDE SEQUENCE [LARGE SCALE GENOMIC DNA]</scope>
    <source>
        <strain evidence="9 10">DSM 44969</strain>
    </source>
</reference>
<feature type="domain" description="GP-PDE" evidence="8">
    <location>
        <begin position="47"/>
        <end position="372"/>
    </location>
</feature>
<dbReference type="PANTHER" id="PTHR43620">
    <property type="entry name" value="GLYCEROPHOSPHORYL DIESTER PHOSPHODIESTERASE"/>
    <property type="match status" value="1"/>
</dbReference>
<dbReference type="GO" id="GO:0042597">
    <property type="term" value="C:periplasmic space"/>
    <property type="evidence" value="ECO:0007669"/>
    <property type="project" value="TreeGrafter"/>
</dbReference>
<keyword evidence="10" id="KW-1185">Reference proteome</keyword>